<dbReference type="EMBL" id="MCGR01000050">
    <property type="protein sequence ID" value="ORY72741.1"/>
    <property type="molecule type" value="Genomic_DNA"/>
</dbReference>
<feature type="region of interest" description="Disordered" evidence="1">
    <location>
        <begin position="1"/>
        <end position="22"/>
    </location>
</feature>
<keyword evidence="2" id="KW-1133">Transmembrane helix</keyword>
<gene>
    <name evidence="3" type="ORF">BCR35DRAFT_160725</name>
</gene>
<evidence type="ECO:0000313" key="4">
    <source>
        <dbReference type="Proteomes" id="UP000193467"/>
    </source>
</evidence>
<dbReference type="Proteomes" id="UP000193467">
    <property type="component" value="Unassembled WGS sequence"/>
</dbReference>
<protein>
    <submittedName>
        <fullName evidence="3">Uncharacterized protein</fullName>
    </submittedName>
</protein>
<reference evidence="3 4" key="1">
    <citation type="submission" date="2016-07" db="EMBL/GenBank/DDBJ databases">
        <title>Pervasive Adenine N6-methylation of Active Genes in Fungi.</title>
        <authorList>
            <consortium name="DOE Joint Genome Institute"/>
            <person name="Mondo S.J."/>
            <person name="Dannebaum R.O."/>
            <person name="Kuo R.C."/>
            <person name="Labutti K."/>
            <person name="Haridas S."/>
            <person name="Kuo A."/>
            <person name="Salamov A."/>
            <person name="Ahrendt S.R."/>
            <person name="Lipzen A."/>
            <person name="Sullivan W."/>
            <person name="Andreopoulos W.B."/>
            <person name="Clum A."/>
            <person name="Lindquist E."/>
            <person name="Daum C."/>
            <person name="Ramamoorthy G.K."/>
            <person name="Gryganskyi A."/>
            <person name="Culley D."/>
            <person name="Magnuson J.K."/>
            <person name="James T.Y."/>
            <person name="O'Malley M.A."/>
            <person name="Stajich J.E."/>
            <person name="Spatafora J.W."/>
            <person name="Visel A."/>
            <person name="Grigoriev I.V."/>
        </authorList>
    </citation>
    <scope>NUCLEOTIDE SEQUENCE [LARGE SCALE GENOMIC DNA]</scope>
    <source>
        <strain evidence="3 4">62-1032</strain>
    </source>
</reference>
<accession>A0A1Y2EMD7</accession>
<name>A0A1Y2EMD7_9BASI</name>
<dbReference type="InParanoid" id="A0A1Y2EMD7"/>
<feature type="transmembrane region" description="Helical" evidence="2">
    <location>
        <begin position="32"/>
        <end position="54"/>
    </location>
</feature>
<sequence length="131" mass="14103">MRDTQRLLGGDGAHAGSRSSQPPLLTAHSASLGGAVAGALLAMLLSGGGIALLWGDDDSLWTITLFCVSLVGWLIVMGVLVSPSNLRRFHWQARLAANALRRSQAAHFVELRGKQHKKGKVKTLFFLFTVR</sequence>
<keyword evidence="2" id="KW-0472">Membrane</keyword>
<organism evidence="3 4">
    <name type="scientific">Leucosporidium creatinivorum</name>
    <dbReference type="NCBI Taxonomy" id="106004"/>
    <lineage>
        <taxon>Eukaryota</taxon>
        <taxon>Fungi</taxon>
        <taxon>Dikarya</taxon>
        <taxon>Basidiomycota</taxon>
        <taxon>Pucciniomycotina</taxon>
        <taxon>Microbotryomycetes</taxon>
        <taxon>Leucosporidiales</taxon>
        <taxon>Leucosporidium</taxon>
    </lineage>
</organism>
<feature type="transmembrane region" description="Helical" evidence="2">
    <location>
        <begin position="60"/>
        <end position="81"/>
    </location>
</feature>
<evidence type="ECO:0000313" key="3">
    <source>
        <dbReference type="EMBL" id="ORY72741.1"/>
    </source>
</evidence>
<proteinExistence type="predicted"/>
<evidence type="ECO:0000256" key="2">
    <source>
        <dbReference type="SAM" id="Phobius"/>
    </source>
</evidence>
<comment type="caution">
    <text evidence="3">The sequence shown here is derived from an EMBL/GenBank/DDBJ whole genome shotgun (WGS) entry which is preliminary data.</text>
</comment>
<dbReference type="AlphaFoldDB" id="A0A1Y2EMD7"/>
<keyword evidence="4" id="KW-1185">Reference proteome</keyword>
<keyword evidence="2" id="KW-0812">Transmembrane</keyword>
<evidence type="ECO:0000256" key="1">
    <source>
        <dbReference type="SAM" id="MobiDB-lite"/>
    </source>
</evidence>